<dbReference type="AlphaFoldDB" id="A0A5Q0UHY3"/>
<keyword evidence="1" id="KW-0812">Transmembrane</keyword>
<protein>
    <recommendedName>
        <fullName evidence="4">Alpha-galactosidase NEW3 domain-containing protein</fullName>
    </recommendedName>
</protein>
<proteinExistence type="predicted"/>
<dbReference type="Gene3D" id="2.60.40.10">
    <property type="entry name" value="Immunoglobulins"/>
    <property type="match status" value="1"/>
</dbReference>
<keyword evidence="1" id="KW-0472">Membrane</keyword>
<dbReference type="EMBL" id="CP040089">
    <property type="protein sequence ID" value="QGA80800.1"/>
    <property type="molecule type" value="Genomic_DNA"/>
</dbReference>
<dbReference type="Proteomes" id="UP000377803">
    <property type="component" value="Chromosome"/>
</dbReference>
<organism evidence="2 3">
    <name type="scientific">Candidatus Nanohalobium constans</name>
    <dbReference type="NCBI Taxonomy" id="2565781"/>
    <lineage>
        <taxon>Archaea</taxon>
        <taxon>Candidatus Nanohalarchaeota</taxon>
        <taxon>Candidatus Nanohalobia</taxon>
        <taxon>Candidatus Nanohalobiales</taxon>
        <taxon>Candidatus Nanohalobiaceae</taxon>
        <taxon>Candidatus Nanohalobium</taxon>
    </lineage>
</organism>
<evidence type="ECO:0008006" key="4">
    <source>
        <dbReference type="Google" id="ProtNLM"/>
    </source>
</evidence>
<evidence type="ECO:0000313" key="3">
    <source>
        <dbReference type="Proteomes" id="UP000377803"/>
    </source>
</evidence>
<gene>
    <name evidence="2" type="ORF">LC1Nh_0918</name>
</gene>
<keyword evidence="1" id="KW-1133">Transmembrane helix</keyword>
<dbReference type="PANTHER" id="PTHR39198:SF1">
    <property type="entry name" value="ALPHA-GALACTOSIDASE NEW3 DOMAIN-CONTAINING PROTEIN"/>
    <property type="match status" value="1"/>
</dbReference>
<accession>A0A5Q0UHY3</accession>
<evidence type="ECO:0000256" key="1">
    <source>
        <dbReference type="SAM" id="Phobius"/>
    </source>
</evidence>
<dbReference type="InterPro" id="IPR013783">
    <property type="entry name" value="Ig-like_fold"/>
</dbReference>
<sequence length="576" mass="62582">MNFQKLTILATLILATTTLAAASQAEITVFPSESSTRIDSFTSYEATIENVGPVEDTYTFTSSNNEEIDIAPQRVTLGAGQEETVNVWYNPSQDREEGTYSFSVTAESRATGSTYNGEIVATVIREHDVEMEVDRNSQTVCRGQTATYDVEVTNNGIQQEEFQLSTDQGTLSQNTVTLEDGETKQVTLTTKSDTETNQNFNLRATSTTSYAQDIENMQFNVETCYSSETSVTPTEQETAGGTTAEFDVTIRNTGTQEDEFTLSANTGEFTENPVEVDGETTETVQLEVTPEELGKNKINIEAKGRSSTSTTATLKAYNGNDMEITYPTQSVNVCENERAEVQTNIENTGETTETFNLETNRGTLQTQEAEIQPGETAEITTLVDATTLETGNYKVKTTATASTYEEPVKTGTTTVNVENCWDVSMNVVPEVASAGENRSVVYEVQLENTGTQENTYELAYEGPEWVNIKPSNLTVGAGQTSTAYMYAGIPFKKEGNVQITATATGTNTTTSQTVELVIGKEIEEAIQDNSNQLSNGITGQFSQALGNLQTSGNLVKLTAAILLALVITAAILVREW</sequence>
<reference evidence="3" key="1">
    <citation type="submission" date="2019-05" db="EMBL/GenBank/DDBJ databases">
        <title>Candidatus Nanohalobium constans, a novel model system to study the DPANN nano-sized archaea: genomic and physiological characterization of a nanoarchaeon co-cultured with its chitinotrophic host.</title>
        <authorList>
            <person name="La Cono V."/>
            <person name="Arcadi E."/>
            <person name="Crisafi F."/>
            <person name="Denaro R."/>
            <person name="La Spada G."/>
            <person name="Messina E."/>
            <person name="Smedile F."/>
            <person name="Toshchakov S.V."/>
            <person name="Shevchenko M.A."/>
            <person name="Golyshin P.N."/>
            <person name="Golyshina O.V."/>
            <person name="Ferrer M."/>
            <person name="Rohde M."/>
            <person name="Mushegian A."/>
            <person name="Sorokin D.Y."/>
            <person name="Giuliano L."/>
            <person name="Yakimov M.M."/>
        </authorList>
    </citation>
    <scope>NUCLEOTIDE SEQUENCE [LARGE SCALE GENOMIC DNA]</scope>
    <source>
        <strain evidence="3">LC1Nh</strain>
    </source>
</reference>
<feature type="transmembrane region" description="Helical" evidence="1">
    <location>
        <begin position="554"/>
        <end position="573"/>
    </location>
</feature>
<keyword evidence="3" id="KW-1185">Reference proteome</keyword>
<evidence type="ECO:0000313" key="2">
    <source>
        <dbReference type="EMBL" id="QGA80800.1"/>
    </source>
</evidence>
<name>A0A5Q0UHY3_9ARCH</name>
<dbReference type="KEGG" id="ncon:LC1Nh_0918"/>
<dbReference type="PANTHER" id="PTHR39198">
    <property type="entry name" value="HYPOTHETICAL MEMBRANE PROTEIN, CONSERVED"/>
    <property type="match status" value="1"/>
</dbReference>